<dbReference type="Proteomes" id="UP000295560">
    <property type="component" value="Unassembled WGS sequence"/>
</dbReference>
<comment type="caution">
    <text evidence="2">The sequence shown here is derived from an EMBL/GenBank/DDBJ whole genome shotgun (WGS) entry which is preliminary data.</text>
</comment>
<dbReference type="RefSeq" id="WP_132431220.1">
    <property type="nucleotide sequence ID" value="NZ_SMFZ01000002.1"/>
</dbReference>
<dbReference type="EMBL" id="SMFZ01000002">
    <property type="protein sequence ID" value="TCK22392.1"/>
    <property type="molecule type" value="Genomic_DNA"/>
</dbReference>
<sequence length="75" mass="7867">MTDLPSGSLPRGSVPGPPPVLWAPSLGSSTGTFQPPLAIWHPHWKVWVVLELGDPIGDIPPEDAVLMSPAVGAHE</sequence>
<evidence type="ECO:0000256" key="1">
    <source>
        <dbReference type="SAM" id="MobiDB-lite"/>
    </source>
</evidence>
<reference evidence="2 3" key="1">
    <citation type="submission" date="2019-03" db="EMBL/GenBank/DDBJ databases">
        <title>Sequencing the genomes of 1000 actinobacteria strains.</title>
        <authorList>
            <person name="Klenk H.-P."/>
        </authorList>
    </citation>
    <scope>NUCLEOTIDE SEQUENCE [LARGE SCALE GENOMIC DNA]</scope>
    <source>
        <strain evidence="2 3">DSM 44969</strain>
    </source>
</reference>
<dbReference type="AlphaFoldDB" id="A0A4R1HXV7"/>
<name>A0A4R1HXV7_PSEEN</name>
<gene>
    <name evidence="2" type="ORF">EV378_6394</name>
</gene>
<proteinExistence type="predicted"/>
<feature type="region of interest" description="Disordered" evidence="1">
    <location>
        <begin position="1"/>
        <end position="27"/>
    </location>
</feature>
<protein>
    <submittedName>
        <fullName evidence="2">Uncharacterized protein</fullName>
    </submittedName>
</protein>
<evidence type="ECO:0000313" key="3">
    <source>
        <dbReference type="Proteomes" id="UP000295560"/>
    </source>
</evidence>
<organism evidence="2 3">
    <name type="scientific">Pseudonocardia endophytica</name>
    <dbReference type="NCBI Taxonomy" id="401976"/>
    <lineage>
        <taxon>Bacteria</taxon>
        <taxon>Bacillati</taxon>
        <taxon>Actinomycetota</taxon>
        <taxon>Actinomycetes</taxon>
        <taxon>Pseudonocardiales</taxon>
        <taxon>Pseudonocardiaceae</taxon>
        <taxon>Pseudonocardia</taxon>
    </lineage>
</organism>
<evidence type="ECO:0000313" key="2">
    <source>
        <dbReference type="EMBL" id="TCK22392.1"/>
    </source>
</evidence>
<keyword evidence="3" id="KW-1185">Reference proteome</keyword>
<accession>A0A4R1HXV7</accession>